<dbReference type="InterPro" id="IPR016262">
    <property type="entry name" value="RNA_pol_sigma_SigB/C/D/F"/>
</dbReference>
<dbReference type="GO" id="GO:0006352">
    <property type="term" value="P:DNA-templated transcription initiation"/>
    <property type="evidence" value="ECO:0007669"/>
    <property type="project" value="UniProtKB-UniRule"/>
</dbReference>
<dbReference type="InterPro" id="IPR007627">
    <property type="entry name" value="RNA_pol_sigma70_r2"/>
</dbReference>
<dbReference type="NCBIfam" id="TIGR02937">
    <property type="entry name" value="sigma70-ECF"/>
    <property type="match status" value="1"/>
</dbReference>
<dbReference type="SUPFAM" id="SSF88659">
    <property type="entry name" value="Sigma3 and sigma4 domains of RNA polymerase sigma factors"/>
    <property type="match status" value="2"/>
</dbReference>
<keyword evidence="6" id="KW-0934">Plastid</keyword>
<keyword evidence="2 6" id="KW-0805">Transcription regulation</keyword>
<dbReference type="Pfam" id="PF04545">
    <property type="entry name" value="Sigma70_r4"/>
    <property type="match status" value="1"/>
</dbReference>
<dbReference type="Gene3D" id="1.10.10.10">
    <property type="entry name" value="Winged helix-like DNA-binding domain superfamily/Winged helix DNA-binding domain"/>
    <property type="match status" value="2"/>
</dbReference>
<keyword evidence="3 6" id="KW-0731">Sigma factor</keyword>
<evidence type="ECO:0000256" key="1">
    <source>
        <dbReference type="ARBA" id="ARBA00007788"/>
    </source>
</evidence>
<protein>
    <recommendedName>
        <fullName evidence="6">RNA polymerase sigma factor</fullName>
    </recommendedName>
</protein>
<evidence type="ECO:0000256" key="5">
    <source>
        <dbReference type="ARBA" id="ARBA00023163"/>
    </source>
</evidence>
<dbReference type="InterPro" id="IPR014284">
    <property type="entry name" value="RNA_pol_sigma-70_dom"/>
</dbReference>
<dbReference type="GO" id="GO:0016987">
    <property type="term" value="F:sigma factor activity"/>
    <property type="evidence" value="ECO:0007669"/>
    <property type="project" value="UniProtKB-UniRule"/>
</dbReference>
<evidence type="ECO:0000256" key="6">
    <source>
        <dbReference type="PIRNR" id="PIRNR000767"/>
    </source>
</evidence>
<proteinExistence type="evidence at transcript level"/>
<dbReference type="PANTHER" id="PTHR30603:SF47">
    <property type="entry name" value="RNA POLYMERASE SIGMA FACTOR SIGD, CHLOROPLASTIC"/>
    <property type="match status" value="1"/>
</dbReference>
<feature type="region of interest" description="Disordered" evidence="7">
    <location>
        <begin position="235"/>
        <end position="275"/>
    </location>
</feature>
<comment type="subcellular location">
    <subcellularLocation>
        <location evidence="6">Plastid</location>
        <location evidence="6">Chloroplast</location>
    </subcellularLocation>
</comment>
<organism evidence="10">
    <name type="scientific">Picea sitchensis</name>
    <name type="common">Sitka spruce</name>
    <name type="synonym">Pinus sitchensis</name>
    <dbReference type="NCBI Taxonomy" id="3332"/>
    <lineage>
        <taxon>Eukaryota</taxon>
        <taxon>Viridiplantae</taxon>
        <taxon>Streptophyta</taxon>
        <taxon>Embryophyta</taxon>
        <taxon>Tracheophyta</taxon>
        <taxon>Spermatophyta</taxon>
        <taxon>Pinopsida</taxon>
        <taxon>Pinidae</taxon>
        <taxon>Conifers I</taxon>
        <taxon>Pinales</taxon>
        <taxon>Pinaceae</taxon>
        <taxon>Picea</taxon>
    </lineage>
</organism>
<keyword evidence="4 6" id="KW-0238">DNA-binding</keyword>
<dbReference type="GO" id="GO:0009507">
    <property type="term" value="C:chloroplast"/>
    <property type="evidence" value="ECO:0007669"/>
    <property type="project" value="UniProtKB-SubCell"/>
</dbReference>
<evidence type="ECO:0000259" key="8">
    <source>
        <dbReference type="PROSITE" id="PS00715"/>
    </source>
</evidence>
<dbReference type="InterPro" id="IPR007624">
    <property type="entry name" value="RNA_pol_sigma70_r3"/>
</dbReference>
<comment type="similarity">
    <text evidence="1 6">Belongs to the sigma-70 factor family.</text>
</comment>
<name>B8LLW6_PICSI</name>
<dbReference type="Pfam" id="PF04542">
    <property type="entry name" value="Sigma70_r2"/>
    <property type="match status" value="1"/>
</dbReference>
<evidence type="ECO:0000313" key="10">
    <source>
        <dbReference type="EMBL" id="ABR16646.1"/>
    </source>
</evidence>
<reference evidence="10" key="1">
    <citation type="submission" date="2007-06" db="EMBL/GenBank/DDBJ databases">
        <title>Full length cDNA sequences from Sitka Spruce (Picea sitchensis).</title>
        <authorList>
            <person name="Ralph S.G."/>
            <person name="Chun H.E."/>
            <person name="Liao N."/>
            <person name="Ali J."/>
            <person name="Reid K."/>
            <person name="Kolosova N."/>
            <person name="Cooper N."/>
            <person name="Cullis C."/>
            <person name="Jancsik S."/>
            <person name="Moore R."/>
            <person name="Mayo M."/>
            <person name="Wagner S."/>
            <person name="Holt R.A."/>
            <person name="Jones S.J.M."/>
            <person name="Marra M.A."/>
            <person name="Ritland C.E."/>
            <person name="Ritland K."/>
            <person name="Bohlmann J."/>
        </authorList>
    </citation>
    <scope>NUCLEOTIDE SEQUENCE</scope>
    <source>
        <tissue evidence="10">Green portion of the leader tissue</tissue>
    </source>
</reference>
<dbReference type="InterPro" id="IPR013324">
    <property type="entry name" value="RNA_pol_sigma_r3/r4-like"/>
</dbReference>
<feature type="compositionally biased region" description="Low complexity" evidence="7">
    <location>
        <begin position="252"/>
        <end position="261"/>
    </location>
</feature>
<dbReference type="CDD" id="cd06171">
    <property type="entry name" value="Sigma70_r4"/>
    <property type="match status" value="1"/>
</dbReference>
<dbReference type="EMBL" id="EF676763">
    <property type="protein sequence ID" value="ABR16646.1"/>
    <property type="molecule type" value="mRNA"/>
</dbReference>
<dbReference type="InterPro" id="IPR007630">
    <property type="entry name" value="RNA_pol_sigma70_r4"/>
</dbReference>
<feature type="domain" description="RNA polymerase sigma-70" evidence="8">
    <location>
        <begin position="382"/>
        <end position="395"/>
    </location>
</feature>
<dbReference type="PROSITE" id="PS00716">
    <property type="entry name" value="SIGMA70_2"/>
    <property type="match status" value="1"/>
</dbReference>
<dbReference type="PRINTS" id="PR00046">
    <property type="entry name" value="SIGMA70FCT"/>
</dbReference>
<dbReference type="Gene3D" id="1.10.601.10">
    <property type="entry name" value="RNA Polymerase Primary Sigma Factor"/>
    <property type="match status" value="1"/>
</dbReference>
<evidence type="ECO:0000256" key="3">
    <source>
        <dbReference type="ARBA" id="ARBA00023082"/>
    </source>
</evidence>
<sequence>MAWMLPRTGSPSIHFLCASETSSMPIGFKLVMKNHSCALRIREASCCETTTVLSVTAVPSFTRKDQAPAAKAHSSSLSIIEDVQYNTEPINQQTKPSMKVTIATETLLQSEMAGIEAAAAEAVALAKAAVKAARDVVALSEGQTPLESEYLKDFPSEADLLRIERARLTEMERLEAMNFSNRVQLFEIHSEEECESQSPSSSSSTPALGRECNISEHAANSLVSPLQKTYNITARSSRQMERRARRARASEKAASVASAISPTRSSRKGKKAISSKGHISDSIRLLRDWSSSRLLTASEEVELSRGIQDLIKLDRIRAKYKEKTGKEPTLAQWAEVIGVDQKTLKMRLEVGRDSFDKIINCNLRLVISVAKNYQNRGLSLQDLIQAGSMGLMRSAEKFDYSRGFKFSTYAYWWIRQSITKALTEQSRTIRLPVHIVESMTRIRTAWRLLYQEHKRDPTKEEVAEVAGISMTRLRHVTRCSRVPTSLDRCVGKDMDEKFSEIVADTNSESTETIVSKELFKKDLDRVLDTLTAREKQVVRLRYGLDDGRMKSLHEVGENFSLSRERVRQIEMKAMRKLRQNHRTQHLKHYLDI</sequence>
<dbReference type="InterPro" id="IPR050239">
    <property type="entry name" value="Sigma-70_RNA_pol_init_factors"/>
</dbReference>
<dbReference type="GO" id="GO:0003677">
    <property type="term" value="F:DNA binding"/>
    <property type="evidence" value="ECO:0007669"/>
    <property type="project" value="UniProtKB-KW"/>
</dbReference>
<dbReference type="InterPro" id="IPR013325">
    <property type="entry name" value="RNA_pol_sigma_r2"/>
</dbReference>
<dbReference type="InterPro" id="IPR000943">
    <property type="entry name" value="RNA_pol_sigma70"/>
</dbReference>
<keyword evidence="5 6" id="KW-0804">Transcription</keyword>
<comment type="function">
    <text evidence="6">Sigma factors are initiation factors that promote the attachment of plastid-encoded RNA polymerase (PEP) to specific initiation sites and are then released.</text>
</comment>
<dbReference type="SUPFAM" id="SSF88946">
    <property type="entry name" value="Sigma2 domain of RNA polymerase sigma factors"/>
    <property type="match status" value="1"/>
</dbReference>
<dbReference type="PIRSF" id="PIRSF000767">
    <property type="entry name" value="RNA_pol_sigma_SigB/C/D"/>
    <property type="match status" value="1"/>
</dbReference>
<dbReference type="OMA" id="ADKRSKW"/>
<dbReference type="Pfam" id="PF04539">
    <property type="entry name" value="Sigma70_r3"/>
    <property type="match status" value="1"/>
</dbReference>
<dbReference type="AlphaFoldDB" id="B8LLW6"/>
<dbReference type="InterPro" id="IPR036388">
    <property type="entry name" value="WH-like_DNA-bd_sf"/>
</dbReference>
<dbReference type="PANTHER" id="PTHR30603">
    <property type="entry name" value="RNA POLYMERASE SIGMA FACTOR RPO"/>
    <property type="match status" value="1"/>
</dbReference>
<feature type="domain" description="RNA polymerase sigma-70" evidence="9">
    <location>
        <begin position="551"/>
        <end position="577"/>
    </location>
</feature>
<evidence type="ECO:0000259" key="9">
    <source>
        <dbReference type="PROSITE" id="PS00716"/>
    </source>
</evidence>
<keyword evidence="6" id="KW-0150">Chloroplast</keyword>
<accession>B8LLW6</accession>
<evidence type="ECO:0000256" key="4">
    <source>
        <dbReference type="ARBA" id="ARBA00023125"/>
    </source>
</evidence>
<evidence type="ECO:0000256" key="7">
    <source>
        <dbReference type="SAM" id="MobiDB-lite"/>
    </source>
</evidence>
<evidence type="ECO:0000256" key="2">
    <source>
        <dbReference type="ARBA" id="ARBA00023015"/>
    </source>
</evidence>
<dbReference type="PROSITE" id="PS00715">
    <property type="entry name" value="SIGMA70_1"/>
    <property type="match status" value="1"/>
</dbReference>